<organism evidence="1 2">
    <name type="scientific">Hymenochirus boettgeri</name>
    <name type="common">Congo dwarf clawed frog</name>
    <dbReference type="NCBI Taxonomy" id="247094"/>
    <lineage>
        <taxon>Eukaryota</taxon>
        <taxon>Metazoa</taxon>
        <taxon>Chordata</taxon>
        <taxon>Craniata</taxon>
        <taxon>Vertebrata</taxon>
        <taxon>Euteleostomi</taxon>
        <taxon>Amphibia</taxon>
        <taxon>Batrachia</taxon>
        <taxon>Anura</taxon>
        <taxon>Pipoidea</taxon>
        <taxon>Pipidae</taxon>
        <taxon>Pipinae</taxon>
        <taxon>Hymenochirus</taxon>
    </lineage>
</organism>
<evidence type="ECO:0000313" key="2">
    <source>
        <dbReference type="Proteomes" id="UP000812440"/>
    </source>
</evidence>
<name>A0A8T2K9U6_9PIPI</name>
<dbReference type="AlphaFoldDB" id="A0A8T2K9U6"/>
<comment type="caution">
    <text evidence="1">The sequence shown here is derived from an EMBL/GenBank/DDBJ whole genome shotgun (WGS) entry which is preliminary data.</text>
</comment>
<dbReference type="Proteomes" id="UP000812440">
    <property type="component" value="Chromosome 1"/>
</dbReference>
<sequence>MPEISMIRKRMKSTVCCFTLCNFPNCYYLPWHIPGLLHFKNYIDTYSGPNWKYAGQWRRKTHLFMLICQRYLRVSSSEHSLSNQ</sequence>
<accession>A0A8T2K9U6</accession>
<reference evidence="1" key="1">
    <citation type="thesis" date="2020" institute="ProQuest LLC" country="789 East Eisenhower Parkway, Ann Arbor, MI, USA">
        <title>Comparative Genomics and Chromosome Evolution.</title>
        <authorList>
            <person name="Mudd A.B."/>
        </authorList>
    </citation>
    <scope>NUCLEOTIDE SEQUENCE</scope>
    <source>
        <strain evidence="1">Female2</strain>
        <tissue evidence="1">Blood</tissue>
    </source>
</reference>
<evidence type="ECO:0000313" key="1">
    <source>
        <dbReference type="EMBL" id="KAG8453929.1"/>
    </source>
</evidence>
<protein>
    <submittedName>
        <fullName evidence="1">Uncharacterized protein</fullName>
    </submittedName>
</protein>
<gene>
    <name evidence="1" type="ORF">GDO86_000525</name>
</gene>
<proteinExistence type="predicted"/>
<dbReference type="EMBL" id="JAACNH010000001">
    <property type="protein sequence ID" value="KAG8453929.1"/>
    <property type="molecule type" value="Genomic_DNA"/>
</dbReference>
<keyword evidence="2" id="KW-1185">Reference proteome</keyword>